<keyword evidence="4" id="KW-0812">Transmembrane</keyword>
<evidence type="ECO:0000313" key="5">
    <source>
        <dbReference type="EMBL" id="MBB3897056.1"/>
    </source>
</evidence>
<dbReference type="PANTHER" id="PTHR32347">
    <property type="entry name" value="EFFLUX SYSTEM COMPONENT YKNX-RELATED"/>
    <property type="match status" value="1"/>
</dbReference>
<keyword evidence="2 3" id="KW-0175">Coiled coil</keyword>
<comment type="caution">
    <text evidence="5">The sequence shown here is derived from an EMBL/GenBank/DDBJ whole genome shotgun (WGS) entry which is preliminary data.</text>
</comment>
<dbReference type="SUPFAM" id="SSF111369">
    <property type="entry name" value="HlyD-like secretion proteins"/>
    <property type="match status" value="1"/>
</dbReference>
<evidence type="ECO:0000313" key="6">
    <source>
        <dbReference type="Proteomes" id="UP000553193"/>
    </source>
</evidence>
<evidence type="ECO:0000256" key="2">
    <source>
        <dbReference type="ARBA" id="ARBA00023054"/>
    </source>
</evidence>
<accession>A0A840A957</accession>
<name>A0A840A957_9PROT</name>
<dbReference type="RefSeq" id="WP_184382000.1">
    <property type="nucleotide sequence ID" value="NZ_JACIDJ010000001.1"/>
</dbReference>
<keyword evidence="4" id="KW-0472">Membrane</keyword>
<protein>
    <submittedName>
        <fullName evidence="5">HlyD family secretion protein</fullName>
    </submittedName>
</protein>
<dbReference type="GO" id="GO:0030313">
    <property type="term" value="C:cell envelope"/>
    <property type="evidence" value="ECO:0007669"/>
    <property type="project" value="UniProtKB-SubCell"/>
</dbReference>
<dbReference type="Gene3D" id="2.40.30.170">
    <property type="match status" value="1"/>
</dbReference>
<dbReference type="InterPro" id="IPR050465">
    <property type="entry name" value="UPF0194_transport"/>
</dbReference>
<dbReference type="NCBIfam" id="TIGR02971">
    <property type="entry name" value="heterocyst_DevB"/>
    <property type="match status" value="1"/>
</dbReference>
<evidence type="ECO:0000256" key="4">
    <source>
        <dbReference type="SAM" id="Phobius"/>
    </source>
</evidence>
<feature type="transmembrane region" description="Helical" evidence="4">
    <location>
        <begin position="24"/>
        <end position="44"/>
    </location>
</feature>
<comment type="subcellular location">
    <subcellularLocation>
        <location evidence="1">Cell envelope</location>
    </subcellularLocation>
</comment>
<evidence type="ECO:0000256" key="3">
    <source>
        <dbReference type="SAM" id="Coils"/>
    </source>
</evidence>
<dbReference type="InterPro" id="IPR014315">
    <property type="entry name" value="ABC_heterocyst_DevB"/>
</dbReference>
<keyword evidence="6" id="KW-1185">Reference proteome</keyword>
<evidence type="ECO:0000256" key="1">
    <source>
        <dbReference type="ARBA" id="ARBA00004196"/>
    </source>
</evidence>
<dbReference type="Gene3D" id="2.40.50.100">
    <property type="match status" value="2"/>
</dbReference>
<sequence>MALDTTRDGDLPMEVARPLARRRLGWLGGLLAALAVGAVAVMAWPRPAPPPAAPAADSGPARSVEGGPSPVLAIGRLVPRSRVITIAPPFGGGDARLAELRVREGDTVEEGAILATLDSAPSLAAALAAAEAQRAQREAALAQTLLAVATSLAEAEAALARAEASLPVLRRDLERAEALAARGATPAQTLDQRRLAHAQAEQDAARARAALARHAGPPEAQPDILLARRNLDTAAAERDRAAADLARATIRAPSAGTVLTLHARPGERPGNAGLMTFARLDDMIAEIEVHEDRVARLRPGAPVTLVSPALEAPLHGTLDHLGREVQRQTVTDPSPAAATDARVVRAVVALEGEAARRAATLVNLQVTARIGP</sequence>
<dbReference type="Gene3D" id="1.10.287.470">
    <property type="entry name" value="Helix hairpin bin"/>
    <property type="match status" value="2"/>
</dbReference>
<organism evidence="5 6">
    <name type="scientific">Roseococcus suduntuyensis</name>
    <dbReference type="NCBI Taxonomy" id="455361"/>
    <lineage>
        <taxon>Bacteria</taxon>
        <taxon>Pseudomonadati</taxon>
        <taxon>Pseudomonadota</taxon>
        <taxon>Alphaproteobacteria</taxon>
        <taxon>Acetobacterales</taxon>
        <taxon>Roseomonadaceae</taxon>
        <taxon>Roseococcus</taxon>
    </lineage>
</organism>
<reference evidence="5 6" key="1">
    <citation type="submission" date="2020-08" db="EMBL/GenBank/DDBJ databases">
        <title>Genomic Encyclopedia of Type Strains, Phase IV (KMG-IV): sequencing the most valuable type-strain genomes for metagenomic binning, comparative biology and taxonomic classification.</title>
        <authorList>
            <person name="Goeker M."/>
        </authorList>
    </citation>
    <scope>NUCLEOTIDE SEQUENCE [LARGE SCALE GENOMIC DNA]</scope>
    <source>
        <strain evidence="5 6">DSM 19979</strain>
    </source>
</reference>
<keyword evidence="4" id="KW-1133">Transmembrane helix</keyword>
<dbReference type="Proteomes" id="UP000553193">
    <property type="component" value="Unassembled WGS sequence"/>
</dbReference>
<dbReference type="AlphaFoldDB" id="A0A840A957"/>
<proteinExistence type="predicted"/>
<gene>
    <name evidence="5" type="ORF">GGQ83_000482</name>
</gene>
<feature type="coiled-coil region" evidence="3">
    <location>
        <begin position="152"/>
        <end position="179"/>
    </location>
</feature>
<dbReference type="EMBL" id="JACIDJ010000001">
    <property type="protein sequence ID" value="MBB3897056.1"/>
    <property type="molecule type" value="Genomic_DNA"/>
</dbReference>
<dbReference type="PANTHER" id="PTHR32347:SF27">
    <property type="entry name" value="RND EFFLUX PUMP MEMBRANE FUSION PROTEIN BARREL-SANDWICH DOMAIN-CONTAINING PROTEIN"/>
    <property type="match status" value="1"/>
</dbReference>